<comment type="caution">
    <text evidence="13">The sequence shown here is derived from an EMBL/GenBank/DDBJ whole genome shotgun (WGS) entry which is preliminary data.</text>
</comment>
<dbReference type="Pfam" id="PF07717">
    <property type="entry name" value="OB_NTP_bind"/>
    <property type="match status" value="1"/>
</dbReference>
<dbReference type="Pfam" id="PF23362">
    <property type="entry name" value="DHX37_C"/>
    <property type="match status" value="1"/>
</dbReference>
<reference evidence="13 14" key="1">
    <citation type="submission" date="2023-11" db="EMBL/GenBank/DDBJ databases">
        <title>Halocaridina rubra genome assembly.</title>
        <authorList>
            <person name="Smith C."/>
        </authorList>
    </citation>
    <scope>NUCLEOTIDE SEQUENCE [LARGE SCALE GENOMIC DNA]</scope>
    <source>
        <strain evidence="13">EP-1</strain>
        <tissue evidence="13">Whole</tissue>
    </source>
</reference>
<dbReference type="SMART" id="SM00487">
    <property type="entry name" value="DEXDc"/>
    <property type="match status" value="1"/>
</dbReference>
<sequence length="1189" mass="135410">MGRSRNKYKTKPRVVTDESEQKKIKVEVEKGFENKYDESNALVIPSKKRSTKKLRDKNAAPVKLLSKKKRKLLQKIVEKKKKKADRTDLLAALQEVRADPKDLEMLTQLQSIQTLGRKRFTSDGFTPLTKSEVEKDEGRVLSSIKGKKRTNSLVVEDVINDPNVVRLGDISSDESEYNDSDEEEVNEMKSQSKTCEEVTNENVPNDSIERPKEISKESIENTEKCLEKENTNNAEMDNKSLITDNTNSIKPVNYVILNRSEAIQKARLKLPILSEEQAIMEAINENSVIVIVGTTGSGKTTQVPQFLYEAGYARNGKMIGITEPRRVAAISMSQRVGYEMNLTSHEVSYQIRFEGNTTPDTQIKFMTDGVLLKEIQLDPTLKKYSVIIIDEAHERSIFSDILIGILSRIIPVRLAKGKPLKLIIMSATLRVEDFTENIRLFKNPKPPVLKVEARMFDVTIHYNKRTLEDYLEEAYKKACKIHRQLPEGGILVFLTGQQEVNTLVKKLRRTFPMQKTEAEYEGSKVSAFRKRRCEMKQKRKLTADTTKKIVLPEIKLDDFVSALPDDADMDIAEDAHQDVGNDSDLDLGDDIDEIEGHGLSKHKELEQPMWVLPLYSVLPPDRQQMVFQPPPEGTRLCIVATNVAETSLTIPNVKYVVDSGKVKEKVYDKTTGVSMFHVTWTSQASANQRAGRAGRTAPGHCYRLYSSAVFNDEFQTFSPAEIQQRPIDDIVLIMKSMKLPVINFPFPTPPDYLQIRSSMKRLTILGALKESVVPIKGVPPTKIRRKDIKDLTYITALGKAMAAFPLAPRYGKMLALSHQHSLLPYTVAIVAALTIPEVLLETPVGLQQSVKDTQKQWHNLRLSWAGVGNSRLLGDVMVLLRCIGAAEFQGGDRTWCEKNGLRHKAITEIRKLRRQLTNEINLLIPSCDIALNPKMPPTSDEQALLLRQIVLSGLIDHVARRVDDWEIKDPADKAKWKYAYRTQELEEPVFLPSSSVLRVYMPQWVVYQDIYETHKMFMRNVTVIEPQWLAVFAPELCSFTPPLESPEPCYDETKDLVVCHRSAKFGSGSWELPDVEVEYPHSHSLFLWVAYFLLAGELCPCLQPYVKHLYEPRVMVNPVAIRYRQQRETLLQALMNKNATNRAKLFDVWSKEPSYLLNEYLLWVEDTAIKKEIRKIWPPMQSKIDCNQG</sequence>
<dbReference type="Proteomes" id="UP001381693">
    <property type="component" value="Unassembled WGS sequence"/>
</dbReference>
<dbReference type="InterPro" id="IPR014001">
    <property type="entry name" value="Helicase_ATP-bd"/>
</dbReference>
<gene>
    <name evidence="13" type="primary">DHX37</name>
    <name evidence="13" type="ORF">SK128_005665</name>
</gene>
<keyword evidence="5 13" id="KW-0378">Hydrolase</keyword>
<dbReference type="GO" id="GO:0005524">
    <property type="term" value="F:ATP binding"/>
    <property type="evidence" value="ECO:0007669"/>
    <property type="project" value="UniProtKB-KW"/>
</dbReference>
<dbReference type="FunFam" id="3.40.50.300:FF:000637">
    <property type="entry name" value="ATP-dependent RNA helicase DHX37/DHR1"/>
    <property type="match status" value="1"/>
</dbReference>
<dbReference type="EC" id="3.6.4.13" evidence="3"/>
<dbReference type="EMBL" id="JAXCGZ010000415">
    <property type="protein sequence ID" value="KAK7086027.1"/>
    <property type="molecule type" value="Genomic_DNA"/>
</dbReference>
<dbReference type="InterPro" id="IPR011709">
    <property type="entry name" value="DEAD-box_helicase_OB_fold"/>
</dbReference>
<dbReference type="InterPro" id="IPR001650">
    <property type="entry name" value="Helicase_C-like"/>
</dbReference>
<comment type="similarity">
    <text evidence="2">Belongs to the DEAD box helicase family. DEAH subfamily.</text>
</comment>
<accession>A0AAN8XM08</accession>
<dbReference type="GO" id="GO:0005730">
    <property type="term" value="C:nucleolus"/>
    <property type="evidence" value="ECO:0007669"/>
    <property type="project" value="UniProtKB-SubCell"/>
</dbReference>
<dbReference type="InterPro" id="IPR027417">
    <property type="entry name" value="P-loop_NTPase"/>
</dbReference>
<dbReference type="CDD" id="cd17982">
    <property type="entry name" value="DEXHc_DHX37"/>
    <property type="match status" value="1"/>
</dbReference>
<dbReference type="Gene3D" id="3.40.50.300">
    <property type="entry name" value="P-loop containing nucleotide triphosphate hydrolases"/>
    <property type="match status" value="2"/>
</dbReference>
<comment type="catalytic activity">
    <reaction evidence="10">
        <text>ATP + H2O = ADP + phosphate + H(+)</text>
        <dbReference type="Rhea" id="RHEA:13065"/>
        <dbReference type="ChEBI" id="CHEBI:15377"/>
        <dbReference type="ChEBI" id="CHEBI:15378"/>
        <dbReference type="ChEBI" id="CHEBI:30616"/>
        <dbReference type="ChEBI" id="CHEBI:43474"/>
        <dbReference type="ChEBI" id="CHEBI:456216"/>
        <dbReference type="EC" id="3.6.4.13"/>
    </reaction>
</comment>
<dbReference type="InterPro" id="IPR011545">
    <property type="entry name" value="DEAD/DEAH_box_helicase_dom"/>
</dbReference>
<keyword evidence="7" id="KW-0067">ATP-binding</keyword>
<proteinExistence type="inferred from homology"/>
<keyword evidence="6 13" id="KW-0347">Helicase</keyword>
<organism evidence="13 14">
    <name type="scientific">Halocaridina rubra</name>
    <name type="common">Hawaiian red shrimp</name>
    <dbReference type="NCBI Taxonomy" id="373956"/>
    <lineage>
        <taxon>Eukaryota</taxon>
        <taxon>Metazoa</taxon>
        <taxon>Ecdysozoa</taxon>
        <taxon>Arthropoda</taxon>
        <taxon>Crustacea</taxon>
        <taxon>Multicrustacea</taxon>
        <taxon>Malacostraca</taxon>
        <taxon>Eumalacostraca</taxon>
        <taxon>Eucarida</taxon>
        <taxon>Decapoda</taxon>
        <taxon>Pleocyemata</taxon>
        <taxon>Caridea</taxon>
        <taxon>Atyoidea</taxon>
        <taxon>Atyidae</taxon>
        <taxon>Halocaridina</taxon>
    </lineage>
</organism>
<dbReference type="FunFam" id="3.40.50.300:FF:003770">
    <property type="entry name" value="ATP-dependent RNA helicase DHR1, putative"/>
    <property type="match status" value="1"/>
</dbReference>
<dbReference type="AlphaFoldDB" id="A0AAN8XM08"/>
<dbReference type="GO" id="GO:0003724">
    <property type="term" value="F:RNA helicase activity"/>
    <property type="evidence" value="ECO:0007669"/>
    <property type="project" value="UniProtKB-EC"/>
</dbReference>
<evidence type="ECO:0000256" key="9">
    <source>
        <dbReference type="ARBA" id="ARBA00023242"/>
    </source>
</evidence>
<dbReference type="PANTHER" id="PTHR18934:SF99">
    <property type="entry name" value="ATP-DEPENDENT RNA HELICASE DHX37-RELATED"/>
    <property type="match status" value="1"/>
</dbReference>
<dbReference type="SUPFAM" id="SSF52540">
    <property type="entry name" value="P-loop containing nucleoside triphosphate hydrolases"/>
    <property type="match status" value="1"/>
</dbReference>
<name>A0AAN8XM08_HALRR</name>
<evidence type="ECO:0000313" key="14">
    <source>
        <dbReference type="Proteomes" id="UP001381693"/>
    </source>
</evidence>
<dbReference type="Pfam" id="PF00271">
    <property type="entry name" value="Helicase_C"/>
    <property type="match status" value="1"/>
</dbReference>
<dbReference type="SMART" id="SM00490">
    <property type="entry name" value="HELICc"/>
    <property type="match status" value="1"/>
</dbReference>
<dbReference type="Pfam" id="PF00270">
    <property type="entry name" value="DEAD"/>
    <property type="match status" value="1"/>
</dbReference>
<keyword evidence="14" id="KW-1185">Reference proteome</keyword>
<dbReference type="SMART" id="SM00847">
    <property type="entry name" value="HA2"/>
    <property type="match status" value="1"/>
</dbReference>
<dbReference type="InterPro" id="IPR002464">
    <property type="entry name" value="DNA/RNA_helicase_DEAH_CS"/>
</dbReference>
<dbReference type="GO" id="GO:0016787">
    <property type="term" value="F:hydrolase activity"/>
    <property type="evidence" value="ECO:0007669"/>
    <property type="project" value="UniProtKB-KW"/>
</dbReference>
<protein>
    <recommendedName>
        <fullName evidence="3">RNA helicase</fullName>
        <ecNumber evidence="3">3.6.4.13</ecNumber>
    </recommendedName>
</protein>
<evidence type="ECO:0000256" key="10">
    <source>
        <dbReference type="ARBA" id="ARBA00047984"/>
    </source>
</evidence>
<evidence type="ECO:0000256" key="2">
    <source>
        <dbReference type="ARBA" id="ARBA00008792"/>
    </source>
</evidence>
<dbReference type="PANTHER" id="PTHR18934">
    <property type="entry name" value="ATP-DEPENDENT RNA HELICASE"/>
    <property type="match status" value="1"/>
</dbReference>
<evidence type="ECO:0000313" key="13">
    <source>
        <dbReference type="EMBL" id="KAK7086027.1"/>
    </source>
</evidence>
<keyword evidence="9" id="KW-0539">Nucleus</keyword>
<evidence type="ECO:0000256" key="8">
    <source>
        <dbReference type="ARBA" id="ARBA00022884"/>
    </source>
</evidence>
<dbReference type="Gene3D" id="1.20.120.1080">
    <property type="match status" value="1"/>
</dbReference>
<feature type="domain" description="Helicase C-terminal" evidence="12">
    <location>
        <begin position="555"/>
        <end position="738"/>
    </location>
</feature>
<dbReference type="InterPro" id="IPR007502">
    <property type="entry name" value="Helicase-assoc_dom"/>
</dbReference>
<dbReference type="PROSITE" id="PS00690">
    <property type="entry name" value="DEAH_ATP_HELICASE"/>
    <property type="match status" value="1"/>
</dbReference>
<evidence type="ECO:0000256" key="5">
    <source>
        <dbReference type="ARBA" id="ARBA00022801"/>
    </source>
</evidence>
<dbReference type="PROSITE" id="PS51194">
    <property type="entry name" value="HELICASE_CTER"/>
    <property type="match status" value="1"/>
</dbReference>
<dbReference type="PROSITE" id="PS51192">
    <property type="entry name" value="HELICASE_ATP_BIND_1"/>
    <property type="match status" value="1"/>
</dbReference>
<keyword evidence="8" id="KW-0694">RNA-binding</keyword>
<evidence type="ECO:0000259" key="11">
    <source>
        <dbReference type="PROSITE" id="PS51192"/>
    </source>
</evidence>
<dbReference type="Pfam" id="PF21010">
    <property type="entry name" value="HA2_C"/>
    <property type="match status" value="1"/>
</dbReference>
<dbReference type="CDD" id="cd18791">
    <property type="entry name" value="SF2_C_RHA"/>
    <property type="match status" value="1"/>
</dbReference>
<evidence type="ECO:0000259" key="12">
    <source>
        <dbReference type="PROSITE" id="PS51194"/>
    </source>
</evidence>
<evidence type="ECO:0000256" key="4">
    <source>
        <dbReference type="ARBA" id="ARBA00022741"/>
    </source>
</evidence>
<evidence type="ECO:0000256" key="1">
    <source>
        <dbReference type="ARBA" id="ARBA00004604"/>
    </source>
</evidence>
<keyword evidence="4" id="KW-0547">Nucleotide-binding</keyword>
<dbReference type="GO" id="GO:0000462">
    <property type="term" value="P:maturation of SSU-rRNA from tricistronic rRNA transcript (SSU-rRNA, 5.8S rRNA, LSU-rRNA)"/>
    <property type="evidence" value="ECO:0007669"/>
    <property type="project" value="TreeGrafter"/>
</dbReference>
<evidence type="ECO:0000256" key="3">
    <source>
        <dbReference type="ARBA" id="ARBA00012552"/>
    </source>
</evidence>
<evidence type="ECO:0000256" key="6">
    <source>
        <dbReference type="ARBA" id="ARBA00022806"/>
    </source>
</evidence>
<evidence type="ECO:0000256" key="7">
    <source>
        <dbReference type="ARBA" id="ARBA00022840"/>
    </source>
</evidence>
<dbReference type="GO" id="GO:0003723">
    <property type="term" value="F:RNA binding"/>
    <property type="evidence" value="ECO:0007669"/>
    <property type="project" value="UniProtKB-KW"/>
</dbReference>
<comment type="subcellular location">
    <subcellularLocation>
        <location evidence="1">Nucleus</location>
        <location evidence="1">Nucleolus</location>
    </subcellularLocation>
</comment>
<dbReference type="InterPro" id="IPR056371">
    <property type="entry name" value="DHX37-like_C"/>
</dbReference>
<feature type="domain" description="Helicase ATP-binding" evidence="11">
    <location>
        <begin position="280"/>
        <end position="447"/>
    </location>
</feature>